<accession>A0A1H1RRV7</accession>
<dbReference type="OrthoDB" id="621220at2"/>
<feature type="chain" id="PRO_5009259228" evidence="1">
    <location>
        <begin position="20"/>
        <end position="409"/>
    </location>
</feature>
<dbReference type="EMBL" id="LT629740">
    <property type="protein sequence ID" value="SDS38465.1"/>
    <property type="molecule type" value="Genomic_DNA"/>
</dbReference>
<gene>
    <name evidence="2" type="ORF">SAMN05216490_1059</name>
</gene>
<protein>
    <submittedName>
        <fullName evidence="2">Surface antigen</fullName>
    </submittedName>
</protein>
<evidence type="ECO:0000256" key="1">
    <source>
        <dbReference type="SAM" id="SignalP"/>
    </source>
</evidence>
<organism evidence="2 3">
    <name type="scientific">Mucilaginibacter mallensis</name>
    <dbReference type="NCBI Taxonomy" id="652787"/>
    <lineage>
        <taxon>Bacteria</taxon>
        <taxon>Pseudomonadati</taxon>
        <taxon>Bacteroidota</taxon>
        <taxon>Sphingobacteriia</taxon>
        <taxon>Sphingobacteriales</taxon>
        <taxon>Sphingobacteriaceae</taxon>
        <taxon>Mucilaginibacter</taxon>
    </lineage>
</organism>
<dbReference type="Proteomes" id="UP000199679">
    <property type="component" value="Chromosome I"/>
</dbReference>
<keyword evidence="3" id="KW-1185">Reference proteome</keyword>
<feature type="signal peptide" evidence="1">
    <location>
        <begin position="1"/>
        <end position="19"/>
    </location>
</feature>
<sequence length="409" mass="46879">MIRKLPVLFLCFLPGLLAAQSSDNKTDTIKIKRDTIIQKRDLIDIGRELFHISKPRPDTNRRKRLYFSFLPVSSSIVGPGKALITSTTAGFYMGDRSTTNLSSISFTPYFNFKGRYGLPIHSNVWLNNNSWNIQGDTRFLVYPQYTWGLGGNQPESDSFLLNYKYIRFYQSALKRITNYFFAGIGYDLDSYIDLDLTPADVSAFRRFTNYKYGTAEDENVFSSGPTVNLLYDTRNNSLNPVPGCYANVIYRYSSVPLGSDNNWQSLYIDLRKYVSITHTGPKNILAFWTYYWTSLTPGTPYLNLPSIGMDPYQRSGRGIEQSRYRGQRLIYYETEFRRDITRNGLFGFVLFANVNSVTQPITNQFVYWHPAGGGGFRIKFNKKTDTNIAIDYGFSRNYSALSLNLGEAF</sequence>
<proteinExistence type="predicted"/>
<dbReference type="Gene3D" id="2.40.160.50">
    <property type="entry name" value="membrane protein fhac: a member of the omp85/tpsb transporter family"/>
    <property type="match status" value="1"/>
</dbReference>
<dbReference type="STRING" id="652787.SAMN05216490_1059"/>
<evidence type="ECO:0000313" key="2">
    <source>
        <dbReference type="EMBL" id="SDS38465.1"/>
    </source>
</evidence>
<name>A0A1H1RRV7_MUCMA</name>
<keyword evidence="1" id="KW-0732">Signal</keyword>
<dbReference type="RefSeq" id="WP_091370018.1">
    <property type="nucleotide sequence ID" value="NZ_LT629740.1"/>
</dbReference>
<dbReference type="AlphaFoldDB" id="A0A1H1RRV7"/>
<reference evidence="2 3" key="1">
    <citation type="submission" date="2016-10" db="EMBL/GenBank/DDBJ databases">
        <authorList>
            <person name="de Groot N.N."/>
        </authorList>
    </citation>
    <scope>NUCLEOTIDE SEQUENCE [LARGE SCALE GENOMIC DNA]</scope>
    <source>
        <strain evidence="2 3">MP1X4</strain>
    </source>
</reference>
<evidence type="ECO:0000313" key="3">
    <source>
        <dbReference type="Proteomes" id="UP000199679"/>
    </source>
</evidence>